<keyword evidence="2" id="KW-0472">Membrane</keyword>
<dbReference type="PANTHER" id="PTHR11485:SF29">
    <property type="entry name" value="TRANSFERRIN 2"/>
    <property type="match status" value="1"/>
</dbReference>
<dbReference type="GO" id="GO:0005886">
    <property type="term" value="C:plasma membrane"/>
    <property type="evidence" value="ECO:0007669"/>
    <property type="project" value="TreeGrafter"/>
</dbReference>
<dbReference type="CDD" id="cd13529">
    <property type="entry name" value="PBP2_transferrin"/>
    <property type="match status" value="1"/>
</dbReference>
<dbReference type="AlphaFoldDB" id="A0AAX4NZW6"/>
<dbReference type="PANTHER" id="PTHR11485">
    <property type="entry name" value="TRANSFERRIN"/>
    <property type="match status" value="1"/>
</dbReference>
<dbReference type="InterPro" id="IPR001156">
    <property type="entry name" value="Transferrin-like_dom"/>
</dbReference>
<dbReference type="GO" id="GO:0005615">
    <property type="term" value="C:extracellular space"/>
    <property type="evidence" value="ECO:0007669"/>
    <property type="project" value="TreeGrafter"/>
</dbReference>
<dbReference type="SMART" id="SM00094">
    <property type="entry name" value="TR_FER"/>
    <property type="match status" value="1"/>
</dbReference>
<dbReference type="InterPro" id="IPR018195">
    <property type="entry name" value="Transferrin_Fe_BS"/>
</dbReference>
<keyword evidence="3" id="KW-0732">Signal</keyword>
<accession>A0AAX4NZW6</accession>
<dbReference type="PRINTS" id="PR00422">
    <property type="entry name" value="TRANSFERRIN"/>
</dbReference>
<gene>
    <name evidence="5" type="ORF">HKI87_02g10430</name>
</gene>
<dbReference type="PROSITE" id="PS00206">
    <property type="entry name" value="TRANSFERRIN_LIKE_2"/>
    <property type="match status" value="1"/>
</dbReference>
<evidence type="ECO:0000256" key="1">
    <source>
        <dbReference type="ARBA" id="ARBA00022737"/>
    </source>
</evidence>
<proteinExistence type="predicted"/>
<evidence type="ECO:0000259" key="4">
    <source>
        <dbReference type="PROSITE" id="PS51408"/>
    </source>
</evidence>
<dbReference type="EMBL" id="CP151502">
    <property type="protein sequence ID" value="WZN59517.1"/>
    <property type="molecule type" value="Genomic_DNA"/>
</dbReference>
<keyword evidence="2" id="KW-0812">Transmembrane</keyword>
<dbReference type="PROSITE" id="PS51408">
    <property type="entry name" value="TRANSFERRIN_LIKE_4"/>
    <property type="match status" value="1"/>
</dbReference>
<dbReference type="GO" id="GO:0005769">
    <property type="term" value="C:early endosome"/>
    <property type="evidence" value="ECO:0007669"/>
    <property type="project" value="TreeGrafter"/>
</dbReference>
<evidence type="ECO:0000256" key="2">
    <source>
        <dbReference type="SAM" id="Phobius"/>
    </source>
</evidence>
<dbReference type="Proteomes" id="UP001472866">
    <property type="component" value="Chromosome 02"/>
</dbReference>
<organism evidence="5 6">
    <name type="scientific">Chloropicon roscoffensis</name>
    <dbReference type="NCBI Taxonomy" id="1461544"/>
    <lineage>
        <taxon>Eukaryota</taxon>
        <taxon>Viridiplantae</taxon>
        <taxon>Chlorophyta</taxon>
        <taxon>Chloropicophyceae</taxon>
        <taxon>Chloropicales</taxon>
        <taxon>Chloropicaceae</taxon>
        <taxon>Chloropicon</taxon>
    </lineage>
</organism>
<keyword evidence="6" id="KW-1185">Reference proteome</keyword>
<feature type="domain" description="Transferrin-like" evidence="4">
    <location>
        <begin position="26"/>
        <end position="400"/>
    </location>
</feature>
<reference evidence="5 6" key="1">
    <citation type="submission" date="2024-03" db="EMBL/GenBank/DDBJ databases">
        <title>Complete genome sequence of the green alga Chloropicon roscoffensis RCC1871.</title>
        <authorList>
            <person name="Lemieux C."/>
            <person name="Pombert J.-F."/>
            <person name="Otis C."/>
            <person name="Turmel M."/>
        </authorList>
    </citation>
    <scope>NUCLEOTIDE SEQUENCE [LARGE SCALE GENOMIC DNA]</scope>
    <source>
        <strain evidence="5 6">RCC1871</strain>
    </source>
</reference>
<dbReference type="SUPFAM" id="SSF53850">
    <property type="entry name" value="Periplasmic binding protein-like II"/>
    <property type="match status" value="1"/>
</dbReference>
<feature type="transmembrane region" description="Helical" evidence="2">
    <location>
        <begin position="419"/>
        <end position="443"/>
    </location>
</feature>
<dbReference type="GO" id="GO:0006826">
    <property type="term" value="P:iron ion transport"/>
    <property type="evidence" value="ECO:0007669"/>
    <property type="project" value="TreeGrafter"/>
</dbReference>
<evidence type="ECO:0000313" key="6">
    <source>
        <dbReference type="Proteomes" id="UP001472866"/>
    </source>
</evidence>
<protein>
    <submittedName>
        <fullName evidence="5">Transferrin</fullName>
    </submittedName>
</protein>
<evidence type="ECO:0000313" key="5">
    <source>
        <dbReference type="EMBL" id="WZN59517.1"/>
    </source>
</evidence>
<dbReference type="Pfam" id="PF00405">
    <property type="entry name" value="Transferrin"/>
    <property type="match status" value="1"/>
</dbReference>
<keyword evidence="2" id="KW-1133">Transmembrane helix</keyword>
<name>A0AAX4NZW6_9CHLO</name>
<dbReference type="GO" id="GO:0055037">
    <property type="term" value="C:recycling endosome"/>
    <property type="evidence" value="ECO:0007669"/>
    <property type="project" value="TreeGrafter"/>
</dbReference>
<feature type="signal peptide" evidence="3">
    <location>
        <begin position="1"/>
        <end position="25"/>
    </location>
</feature>
<evidence type="ECO:0000256" key="3">
    <source>
        <dbReference type="SAM" id="SignalP"/>
    </source>
</evidence>
<keyword evidence="1" id="KW-0677">Repeat</keyword>
<feature type="chain" id="PRO_5043814049" evidence="3">
    <location>
        <begin position="26"/>
        <end position="456"/>
    </location>
</feature>
<dbReference type="Gene3D" id="3.40.190.10">
    <property type="entry name" value="Periplasmic binding protein-like II"/>
    <property type="match status" value="2"/>
</dbReference>
<sequence length="456" mass="48161">MTKRNGILVLVVLVAAVSSVDLAHALKWCVKDTAEKAVCDAMVGSASFTSQAFSSAVTCEVHNDCETSFLAGNVDIWSNVDGGSLYDVSLQVETTVIAGEAYSFSSAVNYYATAVVRASDCASGSITHLKHLKGKRSCHTGYGKSAGWKTPITKLVANDLMEVVVSDDADYPNDMASAAAFFDSSCAPMSTDAMAAKNANTLVKNCGNGAGKAGHGCRGDKGTCAGSDMYYGYDGAFRCLAEGNGDVAFVKHVTVGRNTVGGDNFVNTGDWSWKAESDKQETAWKLICPGSFKCYNPSEYLQCHLSAVPSHAVIAHLSVADADNTRLRTALTNYQGTAAGMAAFFNDGANSEGHMFKSGTKSLVMNTLSTKDYLSDASEVYRGMNLINNAHIGAYNATQHQILIDALNKKDDDDVKIDVLIGVVVGIGVVVLGLVAAVAFMAFREKRGKPVFAALV</sequence>